<accession>A0A0H5SGN4</accession>
<keyword evidence="1" id="KW-1133">Transmembrane helix</keyword>
<keyword evidence="1" id="KW-0472">Membrane</keyword>
<dbReference type="RefSeq" id="WP_103202093.1">
    <property type="nucleotide sequence ID" value="NZ_CVTD020000010.1"/>
</dbReference>
<dbReference type="Proteomes" id="UP000236497">
    <property type="component" value="Unassembled WGS sequence"/>
</dbReference>
<evidence type="ECO:0000256" key="1">
    <source>
        <dbReference type="SAM" id="Phobius"/>
    </source>
</evidence>
<sequence>MIKQGKIKNVLIIVILFSLIFMFALLYFLKNSAKDKLETVKLQYSKKYSTDNPDVVDYFKSFIKDQNIVMHEFTDEKSNLDTLIYYYFTLEKDNTNFASIAETIMNDISINIDDSNYLQSNLSNIVDIIYLYSNIALKYDIHNDKINNTIQKIYIPINEYINSFTQKDIGLYVLKWKLCYCCAILNMDMSPFENWQEYKVNITNQDILSEYTKEIVDVLFEKIIENKKNDINGLCKKYSDLYISNVIDIDTYVIYISLLSDLFALDNELIYSTEIFNFYKENFYSSSPFLLFWAFRTVEYCNKSYNYRIKELYSGTPLSDDGFASTAALIIPTFRRLYAYLEICRFLGINISDCNVKNWIDKIDKNAIMIDDLYYARLIFNEYPDFEYSLDNTIDNMMKKLDHVSVTETNSYQFYSFLKALYYFDKNGKKLYNKYKSYINSKGDDINIIEKLWSMELDYLYKGKKPDFSDIESSILNADDEIKTDIYYNYVNLLHINPNDLDELVNEKILAEIQKYRTNGGYYNNPVFKYVDIYKTYQIMHVMNFIQINLY</sequence>
<feature type="transmembrane region" description="Helical" evidence="1">
    <location>
        <begin position="9"/>
        <end position="29"/>
    </location>
</feature>
<protein>
    <submittedName>
        <fullName evidence="2">Putative membrane protein</fullName>
    </submittedName>
</protein>
<name>A0A0H5SGN4_HERHM</name>
<organism evidence="2 3">
    <name type="scientific">Herbinix hemicellulosilytica</name>
    <dbReference type="NCBI Taxonomy" id="1564487"/>
    <lineage>
        <taxon>Bacteria</taxon>
        <taxon>Bacillati</taxon>
        <taxon>Bacillota</taxon>
        <taxon>Clostridia</taxon>
        <taxon>Lachnospirales</taxon>
        <taxon>Lachnospiraceae</taxon>
        <taxon>Herbinix</taxon>
    </lineage>
</organism>
<proteinExistence type="predicted"/>
<dbReference type="AlphaFoldDB" id="A0A0H5SGN4"/>
<reference evidence="2 3" key="1">
    <citation type="submission" date="2015-06" db="EMBL/GenBank/DDBJ databases">
        <authorList>
            <person name="Wibberg Daniel"/>
        </authorList>
    </citation>
    <scope>NUCLEOTIDE SEQUENCE [LARGE SCALE GENOMIC DNA]</scope>
    <source>
        <strain evidence="2 3">T3/55T</strain>
    </source>
</reference>
<dbReference type="EMBL" id="CVTD020000010">
    <property type="protein sequence ID" value="CRZ33961.1"/>
    <property type="molecule type" value="Genomic_DNA"/>
</dbReference>
<keyword evidence="1" id="KW-0812">Transmembrane</keyword>
<keyword evidence="3" id="KW-1185">Reference proteome</keyword>
<evidence type="ECO:0000313" key="2">
    <source>
        <dbReference type="EMBL" id="CRZ33961.1"/>
    </source>
</evidence>
<gene>
    <name evidence="2" type="ORF">HHT355_0758</name>
</gene>
<evidence type="ECO:0000313" key="3">
    <source>
        <dbReference type="Proteomes" id="UP000236497"/>
    </source>
</evidence>